<proteinExistence type="predicted"/>
<dbReference type="AlphaFoldDB" id="A0AAD7SWQ5"/>
<reference evidence="1" key="1">
    <citation type="journal article" date="2023" name="Science">
        <title>Genome structures resolve the early diversification of teleost fishes.</title>
        <authorList>
            <person name="Parey E."/>
            <person name="Louis A."/>
            <person name="Montfort J."/>
            <person name="Bouchez O."/>
            <person name="Roques C."/>
            <person name="Iampietro C."/>
            <person name="Lluch J."/>
            <person name="Castinel A."/>
            <person name="Donnadieu C."/>
            <person name="Desvignes T."/>
            <person name="Floi Bucao C."/>
            <person name="Jouanno E."/>
            <person name="Wen M."/>
            <person name="Mejri S."/>
            <person name="Dirks R."/>
            <person name="Jansen H."/>
            <person name="Henkel C."/>
            <person name="Chen W.J."/>
            <person name="Zahm M."/>
            <person name="Cabau C."/>
            <person name="Klopp C."/>
            <person name="Thompson A.W."/>
            <person name="Robinson-Rechavi M."/>
            <person name="Braasch I."/>
            <person name="Lecointre G."/>
            <person name="Bobe J."/>
            <person name="Postlethwait J.H."/>
            <person name="Berthelot C."/>
            <person name="Roest Crollius H."/>
            <person name="Guiguen Y."/>
        </authorList>
    </citation>
    <scope>NUCLEOTIDE SEQUENCE</scope>
    <source>
        <strain evidence="1">NC1722</strain>
    </source>
</reference>
<gene>
    <name evidence="1" type="ORF">AAFF_G00234340</name>
</gene>
<sequence length="140" mass="15683">MCWCGTTVHVHKRNSIHLVVRDLSRVVVRVNTVHVVVRDSASGPAELRERGRTVDVNAVWECDTPESKLASVTGTDTFRAQRTHHLFKQRSLSRGNEDFHSLLRLMCPVHKIPPASSPLLPQLGLGLKIQYDMDSNPPLS</sequence>
<organism evidence="1 2">
    <name type="scientific">Aldrovandia affinis</name>
    <dbReference type="NCBI Taxonomy" id="143900"/>
    <lineage>
        <taxon>Eukaryota</taxon>
        <taxon>Metazoa</taxon>
        <taxon>Chordata</taxon>
        <taxon>Craniata</taxon>
        <taxon>Vertebrata</taxon>
        <taxon>Euteleostomi</taxon>
        <taxon>Actinopterygii</taxon>
        <taxon>Neopterygii</taxon>
        <taxon>Teleostei</taxon>
        <taxon>Notacanthiformes</taxon>
        <taxon>Halosauridae</taxon>
        <taxon>Aldrovandia</taxon>
    </lineage>
</organism>
<protein>
    <submittedName>
        <fullName evidence="1">Uncharacterized protein</fullName>
    </submittedName>
</protein>
<evidence type="ECO:0000313" key="1">
    <source>
        <dbReference type="EMBL" id="KAJ8409236.1"/>
    </source>
</evidence>
<evidence type="ECO:0000313" key="2">
    <source>
        <dbReference type="Proteomes" id="UP001221898"/>
    </source>
</evidence>
<dbReference type="EMBL" id="JAINUG010000031">
    <property type="protein sequence ID" value="KAJ8409236.1"/>
    <property type="molecule type" value="Genomic_DNA"/>
</dbReference>
<accession>A0AAD7SWQ5</accession>
<keyword evidence="2" id="KW-1185">Reference proteome</keyword>
<name>A0AAD7SWQ5_9TELE</name>
<dbReference type="Proteomes" id="UP001221898">
    <property type="component" value="Unassembled WGS sequence"/>
</dbReference>
<comment type="caution">
    <text evidence="1">The sequence shown here is derived from an EMBL/GenBank/DDBJ whole genome shotgun (WGS) entry which is preliminary data.</text>
</comment>